<name>Q47AJ3_DECAR</name>
<dbReference type="eggNOG" id="ENOG502Z8MQ">
    <property type="taxonomic scope" value="Bacteria"/>
</dbReference>
<reference evidence="1" key="1">
    <citation type="submission" date="2005-08" db="EMBL/GenBank/DDBJ databases">
        <title>Complete sequence of Dechloromonas aromatica RCB.</title>
        <authorList>
            <person name="Salinero K.K."/>
            <person name="Copeland A."/>
            <person name="Lucas S."/>
            <person name="Lapidus A."/>
            <person name="Barry K."/>
            <person name="Detter J.C."/>
            <person name="Glavina T."/>
            <person name="Hammon N."/>
            <person name="Israni S."/>
            <person name="Pitluck S."/>
            <person name="Di Bartolo G."/>
            <person name="Trong S."/>
            <person name="Schmutz J."/>
            <person name="Larimer F."/>
            <person name="Land M."/>
            <person name="Ivanova N."/>
            <person name="Richardson P."/>
        </authorList>
    </citation>
    <scope>NUCLEOTIDE SEQUENCE</scope>
    <source>
        <strain evidence="1">RCB</strain>
    </source>
</reference>
<dbReference type="HOGENOM" id="CLU_041122_0_0_4"/>
<dbReference type="EMBL" id="CP000089">
    <property type="protein sequence ID" value="AAZ48138.1"/>
    <property type="molecule type" value="Genomic_DNA"/>
</dbReference>
<dbReference type="AlphaFoldDB" id="Q47AJ3"/>
<sequence length="503" mass="55797">MISRRLLYLNTHRLQAFACQRGELLPEGVFENNDDGLREFAQYLAEHRSSHFSLLANVAEEGHIHETIPFLRGQDRQTLITRKIGQHFLGTALATAISLGYEKTQRKNEKLLLSALTNPAHFEPWLQRISSAEAPLAGIYTVAQLGGLLVKKLGFGGTRSLLLTVQDHSIRESYLVDGHAHFSRMAPLSDSSIAGIASAFSAEAGKLHQYLIGQRLIGRDENLPVLIVAHPMSIPAIEKACPDRGQLSFTIIDSHLAAAKLKLHTLPGDNRSDLLFLQLLASAPPRQQFAGEVHRHHYRLSQIRHGLVAAGLVALLGSVLFSAKQTYDAHELREEVSMLAATEADLNHRYQDISATFPKLGIDNDTLRQLTSRYAELVNQQRQPGPAYGMVSRVLDQMPSIVLEEIDWKNGISSPPNASKQTDKREITTVRGSIRLERATTRQTLAIFNQFVEALRREPGVTVDILQRPFDIESGTSLRGGDGVDEEAKPRQFAVEIIRSHAP</sequence>
<gene>
    <name evidence="1" type="ordered locus">Daro_3409</name>
</gene>
<protein>
    <submittedName>
        <fullName evidence="1">Uncharacterized protein</fullName>
    </submittedName>
</protein>
<dbReference type="OrthoDB" id="8526168at2"/>
<proteinExistence type="predicted"/>
<evidence type="ECO:0000313" key="1">
    <source>
        <dbReference type="EMBL" id="AAZ48138.1"/>
    </source>
</evidence>
<organism evidence="1">
    <name type="scientific">Dechloromonas aromatica (strain RCB)</name>
    <dbReference type="NCBI Taxonomy" id="159087"/>
    <lineage>
        <taxon>Bacteria</taxon>
        <taxon>Pseudomonadati</taxon>
        <taxon>Pseudomonadota</taxon>
        <taxon>Betaproteobacteria</taxon>
        <taxon>Rhodocyclales</taxon>
        <taxon>Azonexaceae</taxon>
        <taxon>Dechloromonas</taxon>
    </lineage>
</organism>
<dbReference type="STRING" id="159087.Daro_3409"/>
<accession>Q47AJ3</accession>
<dbReference type="KEGG" id="dar:Daro_3409"/>